<keyword evidence="3" id="KW-1185">Reference proteome</keyword>
<dbReference type="Proteomes" id="UP001199710">
    <property type="component" value="Unassembled WGS sequence"/>
</dbReference>
<sequence length="282" mass="31229">MTTRSELRRTQRQEKVEQSIEATSQKHHFLYCLWGVICVTLLGLALLVNSTLLNVNFIKKEVTSSSLESVILSQVNSSLTQYGISTSVLQKSDTDKLINQAIDQIYAGEKIKLDLSPVVNSVNSSVNSQLAQYGLSTSMLPAGSSSAITSNINSMVNSQLNTPEVAQLINGIKIAKTITNFILAISIIGLIVLILKGLWRRHLISSFRWICLWGTILYTGTVMAIHALALQIGEGQPDLSPFISQVANDFQQTGFHISMIIIVVSIVLFILQFVKRKWRPRQ</sequence>
<feature type="transmembrane region" description="Helical" evidence="1">
    <location>
        <begin position="253"/>
        <end position="274"/>
    </location>
</feature>
<keyword evidence="1" id="KW-0472">Membrane</keyword>
<name>A0ABS8RB83_9LACO</name>
<feature type="transmembrane region" description="Helical" evidence="1">
    <location>
        <begin position="29"/>
        <end position="48"/>
    </location>
</feature>
<comment type="caution">
    <text evidence="2">The sequence shown here is derived from an EMBL/GenBank/DDBJ whole genome shotgun (WGS) entry which is preliminary data.</text>
</comment>
<dbReference type="RefSeq" id="WP_182600159.1">
    <property type="nucleotide sequence ID" value="NZ_JACIVF010000035.1"/>
</dbReference>
<keyword evidence="1" id="KW-0812">Transmembrane</keyword>
<accession>A0ABS8RB83</accession>
<dbReference type="EMBL" id="JAJPDE010000070">
    <property type="protein sequence ID" value="MCD7131131.1"/>
    <property type="molecule type" value="Genomic_DNA"/>
</dbReference>
<organism evidence="2 3">
    <name type="scientific">Limosilactobacillus agrestis</name>
    <dbReference type="NCBI Taxonomy" id="2759748"/>
    <lineage>
        <taxon>Bacteria</taxon>
        <taxon>Bacillati</taxon>
        <taxon>Bacillota</taxon>
        <taxon>Bacilli</taxon>
        <taxon>Lactobacillales</taxon>
        <taxon>Lactobacillaceae</taxon>
        <taxon>Limosilactobacillus</taxon>
    </lineage>
</organism>
<feature type="transmembrane region" description="Helical" evidence="1">
    <location>
        <begin position="178"/>
        <end position="198"/>
    </location>
</feature>
<reference evidence="2 3" key="1">
    <citation type="submission" date="2021-12" db="EMBL/GenBank/DDBJ databases">
        <title>A phylogenomic analysis of Limosilactobacillus reuteri reveals ancient and stable evolutionary relationships with rodents and birds and zoonotic transmission to humans.</title>
        <authorList>
            <person name="Li F."/>
            <person name="Li X."/>
            <person name="Cheng C."/>
            <person name="Tollenaar S."/>
            <person name="Zhang J.S."/>
            <person name="Simpson D."/>
            <person name="Tasseva G."/>
            <person name="Perez-Munoz M.E."/>
            <person name="Frese S."/>
            <person name="Gaenzle M.G."/>
            <person name="Walter J."/>
            <person name="Zheng J."/>
        </authorList>
    </citation>
    <scope>NUCLEOTIDE SEQUENCE [LARGE SCALE GENOMIC DNA]</scope>
    <source>
        <strain evidence="2 3">BG-MG3-B</strain>
    </source>
</reference>
<feature type="transmembrane region" description="Helical" evidence="1">
    <location>
        <begin position="210"/>
        <end position="233"/>
    </location>
</feature>
<gene>
    <name evidence="2" type="ORF">LTY36_08010</name>
</gene>
<keyword evidence="1" id="KW-1133">Transmembrane helix</keyword>
<evidence type="ECO:0000313" key="2">
    <source>
        <dbReference type="EMBL" id="MCD7131131.1"/>
    </source>
</evidence>
<evidence type="ECO:0000313" key="3">
    <source>
        <dbReference type="Proteomes" id="UP001199710"/>
    </source>
</evidence>
<proteinExistence type="predicted"/>
<evidence type="ECO:0000256" key="1">
    <source>
        <dbReference type="SAM" id="Phobius"/>
    </source>
</evidence>
<protein>
    <submittedName>
        <fullName evidence="2">Uncharacterized protein</fullName>
    </submittedName>
</protein>